<name>A0AB39BDU8_9MICO</name>
<dbReference type="PROSITE" id="PS51318">
    <property type="entry name" value="TAT"/>
    <property type="match status" value="1"/>
</dbReference>
<reference evidence="1" key="1">
    <citation type="submission" date="2024-05" db="EMBL/GenBank/DDBJ databases">
        <title>Herbiconiux sp. A18JL235.</title>
        <authorList>
            <person name="Zhang G."/>
        </authorList>
    </citation>
    <scope>NUCLEOTIDE SEQUENCE</scope>
    <source>
        <strain evidence="1">A18JL235</strain>
    </source>
</reference>
<dbReference type="EMBL" id="CP162511">
    <property type="protein sequence ID" value="XDI04568.1"/>
    <property type="molecule type" value="Genomic_DNA"/>
</dbReference>
<dbReference type="AlphaFoldDB" id="A0AB39BDU8"/>
<accession>A0AB39BDU8</accession>
<protein>
    <submittedName>
        <fullName evidence="1">Uncharacterized protein</fullName>
    </submittedName>
</protein>
<sequence>MPELRPEETPSFSALFSLTALDPSAHVATGGAGRGGVSRRAVIGAAWAAPVVVAAVAAPLASASTGQPDAQLYWSEAEGVQGQSSLLTLLVPNGSPGIGSTATIVLTVSENGPIPGTISSGRWTYTPDFGASTGILASPTAGVTAGTRGFTVDEWGDRSGPYTVVATYTNDKEPGSLTAAITIGFGPEPTLEWIPNPAEFSTTATLRLTVPQYSYAIGQRGVIADLNQFPPPFQTPPFPAGTTVTPAADWAPEIDPSSGMTGYVMDPVAQGVYDFEYALGAGTTEVTPGVLLGVGAGIPKQAPLRIVPA</sequence>
<evidence type="ECO:0000313" key="1">
    <source>
        <dbReference type="EMBL" id="XDI04568.1"/>
    </source>
</evidence>
<organism evidence="1">
    <name type="scientific">Herbiconiux sp. A18JL235</name>
    <dbReference type="NCBI Taxonomy" id="3152363"/>
    <lineage>
        <taxon>Bacteria</taxon>
        <taxon>Bacillati</taxon>
        <taxon>Actinomycetota</taxon>
        <taxon>Actinomycetes</taxon>
        <taxon>Micrococcales</taxon>
        <taxon>Microbacteriaceae</taxon>
        <taxon>Herbiconiux</taxon>
    </lineage>
</organism>
<dbReference type="InterPro" id="IPR006311">
    <property type="entry name" value="TAT_signal"/>
</dbReference>
<gene>
    <name evidence="1" type="ORF">ABFY20_14680</name>
</gene>
<proteinExistence type="predicted"/>
<dbReference type="RefSeq" id="WP_368496972.1">
    <property type="nucleotide sequence ID" value="NZ_CP162511.1"/>
</dbReference>